<comment type="caution">
    <text evidence="2">The sequence shown here is derived from an EMBL/GenBank/DDBJ whole genome shotgun (WGS) entry which is preliminary data.</text>
</comment>
<evidence type="ECO:0000313" key="3">
    <source>
        <dbReference type="Proteomes" id="UP000281112"/>
    </source>
</evidence>
<name>A0A3N9TD15_9VIBR</name>
<sequence length="211" mass="24020">MRQLLICLSLVSIITGCQSAYYSAMEKVGYQKRDIMVDRVEDAQASQKKAQEEFKSAYEQLKTLSNYDGGELEQTYDRINSEYEKSSDAVEDVQNRIAAIEDVADALFDEWENELDEYTNQSLRRNSATKLKATRKSYSLMITAMKRAEKKMVPVLNALRDNTLYLKHNLNASAVTSLKGEFSNLQGDIQNAINQMNIAISESDKFIKQLD</sequence>
<feature type="coiled-coil region" evidence="1">
    <location>
        <begin position="40"/>
        <end position="121"/>
    </location>
</feature>
<keyword evidence="3" id="KW-1185">Reference proteome</keyword>
<gene>
    <name evidence="2" type="ORF">EES38_20040</name>
</gene>
<evidence type="ECO:0000313" key="2">
    <source>
        <dbReference type="EMBL" id="RQW61405.1"/>
    </source>
</evidence>
<dbReference type="Proteomes" id="UP000281112">
    <property type="component" value="Unassembled WGS sequence"/>
</dbReference>
<dbReference type="AlphaFoldDB" id="A0A3N9TD15"/>
<dbReference type="Pfam" id="PF11172">
    <property type="entry name" value="DUF2959"/>
    <property type="match status" value="1"/>
</dbReference>
<dbReference type="OrthoDB" id="9780401at2"/>
<protein>
    <submittedName>
        <fullName evidence="2">DUF2959 domain-containing protein</fullName>
    </submittedName>
</protein>
<dbReference type="InterPro" id="IPR021342">
    <property type="entry name" value="DUF2959"/>
</dbReference>
<dbReference type="EMBL" id="RJVQ01000013">
    <property type="protein sequence ID" value="RQW61405.1"/>
    <property type="molecule type" value="Genomic_DNA"/>
</dbReference>
<evidence type="ECO:0000256" key="1">
    <source>
        <dbReference type="SAM" id="Coils"/>
    </source>
</evidence>
<dbReference type="PROSITE" id="PS51257">
    <property type="entry name" value="PROKAR_LIPOPROTEIN"/>
    <property type="match status" value="1"/>
</dbReference>
<dbReference type="RefSeq" id="WP_124938993.1">
    <property type="nucleotide sequence ID" value="NZ_RJVQ01000013.1"/>
</dbReference>
<accession>A0A3N9TD15</accession>
<proteinExistence type="predicted"/>
<organism evidence="2 3">
    <name type="scientific">Vibrio viridaestus</name>
    <dbReference type="NCBI Taxonomy" id="2487322"/>
    <lineage>
        <taxon>Bacteria</taxon>
        <taxon>Pseudomonadati</taxon>
        <taxon>Pseudomonadota</taxon>
        <taxon>Gammaproteobacteria</taxon>
        <taxon>Vibrionales</taxon>
        <taxon>Vibrionaceae</taxon>
        <taxon>Vibrio</taxon>
    </lineage>
</organism>
<keyword evidence="1" id="KW-0175">Coiled coil</keyword>
<reference evidence="2 3" key="1">
    <citation type="submission" date="2018-11" db="EMBL/GenBank/DDBJ databases">
        <title>Vibrio LJC006 sp. nov., isolated from seawater during the bloom of the enteromorpha.</title>
        <authorList>
            <person name="Liang J."/>
        </authorList>
    </citation>
    <scope>NUCLEOTIDE SEQUENCE [LARGE SCALE GENOMIC DNA]</scope>
    <source>
        <strain evidence="2 3">LJC006</strain>
    </source>
</reference>